<evidence type="ECO:0000256" key="7">
    <source>
        <dbReference type="ARBA" id="ARBA00023065"/>
    </source>
</evidence>
<accession>A0A506PFN9</accession>
<dbReference type="PANTHER" id="PTHR30266">
    <property type="entry name" value="MECHANOSENSITIVE CHANNEL MSCL"/>
    <property type="match status" value="1"/>
</dbReference>
<evidence type="ECO:0000256" key="5">
    <source>
        <dbReference type="ARBA" id="ARBA00022692"/>
    </source>
</evidence>
<keyword evidence="3 10" id="KW-0813">Transport</keyword>
<evidence type="ECO:0000256" key="2">
    <source>
        <dbReference type="ARBA" id="ARBA00007254"/>
    </source>
</evidence>
<dbReference type="GO" id="GO:0008381">
    <property type="term" value="F:mechanosensitive monoatomic ion channel activity"/>
    <property type="evidence" value="ECO:0007669"/>
    <property type="project" value="UniProtKB-UniRule"/>
</dbReference>
<evidence type="ECO:0000313" key="12">
    <source>
        <dbReference type="Proteomes" id="UP000317332"/>
    </source>
</evidence>
<dbReference type="InterPro" id="IPR019823">
    <property type="entry name" value="Mechanosensitive_channel_CS"/>
</dbReference>
<organism evidence="11 12">
    <name type="scientific">Paucihalobacter ruber</name>
    <dbReference type="NCBI Taxonomy" id="2567861"/>
    <lineage>
        <taxon>Bacteria</taxon>
        <taxon>Pseudomonadati</taxon>
        <taxon>Bacteroidota</taxon>
        <taxon>Flavobacteriia</taxon>
        <taxon>Flavobacteriales</taxon>
        <taxon>Flavobacteriaceae</taxon>
        <taxon>Paucihalobacter</taxon>
    </lineage>
</organism>
<dbReference type="RefSeq" id="WP_140990914.1">
    <property type="nucleotide sequence ID" value="NZ_VHIQ01000006.1"/>
</dbReference>
<keyword evidence="9 10" id="KW-0407">Ion channel</keyword>
<dbReference type="InterPro" id="IPR036019">
    <property type="entry name" value="MscL_channel"/>
</dbReference>
<keyword evidence="5 10" id="KW-0812">Transmembrane</keyword>
<dbReference type="SUPFAM" id="SSF81330">
    <property type="entry name" value="Gated mechanosensitive channel"/>
    <property type="match status" value="1"/>
</dbReference>
<keyword evidence="12" id="KW-1185">Reference proteome</keyword>
<proteinExistence type="inferred from homology"/>
<gene>
    <name evidence="10 11" type="primary">mscL</name>
    <name evidence="11" type="ORF">FJ651_12720</name>
</gene>
<evidence type="ECO:0000256" key="4">
    <source>
        <dbReference type="ARBA" id="ARBA00022475"/>
    </source>
</evidence>
<evidence type="ECO:0000256" key="3">
    <source>
        <dbReference type="ARBA" id="ARBA00022448"/>
    </source>
</evidence>
<sequence>MKFLKEFKEFAVKGNMIDIAVGVIIGASFNKVIDVLVKQIMMPPLSMLTNGINYSEKKYILQKEVLDARGEEITQEIAIGYGLFLETLLDFFIVGMTVFIVVKGMNRFKRRAQDAKDKTVETPKDIELLSKMSDLLEEQNAILKQTK</sequence>
<evidence type="ECO:0000256" key="9">
    <source>
        <dbReference type="ARBA" id="ARBA00023303"/>
    </source>
</evidence>
<dbReference type="GO" id="GO:0005886">
    <property type="term" value="C:plasma membrane"/>
    <property type="evidence" value="ECO:0007669"/>
    <property type="project" value="UniProtKB-SubCell"/>
</dbReference>
<keyword evidence="7 10" id="KW-0406">Ion transport</keyword>
<dbReference type="PANTHER" id="PTHR30266:SF2">
    <property type="entry name" value="LARGE-CONDUCTANCE MECHANOSENSITIVE CHANNEL"/>
    <property type="match status" value="1"/>
</dbReference>
<comment type="caution">
    <text evidence="10">Lacks conserved residue(s) required for the propagation of feature annotation.</text>
</comment>
<comment type="subunit">
    <text evidence="10">Homopentamer.</text>
</comment>
<feature type="transmembrane region" description="Helical" evidence="10">
    <location>
        <begin position="78"/>
        <end position="102"/>
    </location>
</feature>
<keyword evidence="4 10" id="KW-1003">Cell membrane</keyword>
<dbReference type="InterPro" id="IPR001185">
    <property type="entry name" value="MS_channel"/>
</dbReference>
<protein>
    <recommendedName>
        <fullName evidence="10">Large-conductance mechanosensitive channel</fullName>
    </recommendedName>
</protein>
<comment type="similarity">
    <text evidence="2 10">Belongs to the MscL family.</text>
</comment>
<evidence type="ECO:0000313" key="11">
    <source>
        <dbReference type="EMBL" id="TPV32419.1"/>
    </source>
</evidence>
<dbReference type="AlphaFoldDB" id="A0A506PFN9"/>
<evidence type="ECO:0000256" key="10">
    <source>
        <dbReference type="HAMAP-Rule" id="MF_00115"/>
    </source>
</evidence>
<dbReference type="Proteomes" id="UP000317332">
    <property type="component" value="Unassembled WGS sequence"/>
</dbReference>
<evidence type="ECO:0000256" key="8">
    <source>
        <dbReference type="ARBA" id="ARBA00023136"/>
    </source>
</evidence>
<keyword evidence="8 10" id="KW-0472">Membrane</keyword>
<comment type="caution">
    <text evidence="11">The sequence shown here is derived from an EMBL/GenBank/DDBJ whole genome shotgun (WGS) entry which is preliminary data.</text>
</comment>
<evidence type="ECO:0000256" key="1">
    <source>
        <dbReference type="ARBA" id="ARBA00004651"/>
    </source>
</evidence>
<reference evidence="11 12" key="1">
    <citation type="submission" date="2019-06" db="EMBL/GenBank/DDBJ databases">
        <title>Flavobacteriaceae Paucihalobacterium erythroidium CWB-1, complete genome.</title>
        <authorList>
            <person name="Wu S."/>
        </authorList>
    </citation>
    <scope>NUCLEOTIDE SEQUENCE [LARGE SCALE GENOMIC DNA]</scope>
    <source>
        <strain evidence="11 12">CWB-1</strain>
    </source>
</reference>
<dbReference type="Pfam" id="PF01741">
    <property type="entry name" value="MscL"/>
    <property type="match status" value="1"/>
</dbReference>
<dbReference type="InterPro" id="IPR037673">
    <property type="entry name" value="MSC/AndL"/>
</dbReference>
<dbReference type="NCBIfam" id="TIGR00220">
    <property type="entry name" value="mscL"/>
    <property type="match status" value="1"/>
</dbReference>
<comment type="subcellular location">
    <subcellularLocation>
        <location evidence="1 10">Cell membrane</location>
        <topology evidence="1 10">Multi-pass membrane protein</topology>
    </subcellularLocation>
</comment>
<name>A0A506PFN9_9FLAO</name>
<dbReference type="EMBL" id="VHIQ01000006">
    <property type="protein sequence ID" value="TPV32419.1"/>
    <property type="molecule type" value="Genomic_DNA"/>
</dbReference>
<dbReference type="Gene3D" id="1.10.1200.120">
    <property type="entry name" value="Large-conductance mechanosensitive channel, MscL, domain 1"/>
    <property type="match status" value="1"/>
</dbReference>
<evidence type="ECO:0000256" key="6">
    <source>
        <dbReference type="ARBA" id="ARBA00022989"/>
    </source>
</evidence>
<comment type="function">
    <text evidence="10">Channel that opens in response to stretch forces in the membrane lipid bilayer. May participate in the regulation of osmotic pressure changes within the cell.</text>
</comment>
<dbReference type="HAMAP" id="MF_00115">
    <property type="entry name" value="MscL"/>
    <property type="match status" value="1"/>
</dbReference>
<dbReference type="PRINTS" id="PR01264">
    <property type="entry name" value="MECHCHANNEL"/>
</dbReference>
<dbReference type="OrthoDB" id="9810350at2"/>
<dbReference type="PROSITE" id="PS01327">
    <property type="entry name" value="MSCL"/>
    <property type="match status" value="1"/>
</dbReference>
<keyword evidence="6 10" id="KW-1133">Transmembrane helix</keyword>